<proteinExistence type="predicted"/>
<dbReference type="Pfam" id="PF02518">
    <property type="entry name" value="HATPase_c"/>
    <property type="match status" value="1"/>
</dbReference>
<dbReference type="PANTHER" id="PTHR43065">
    <property type="entry name" value="SENSOR HISTIDINE KINASE"/>
    <property type="match status" value="1"/>
</dbReference>
<organism evidence="11 12">
    <name type="scientific">Cohaesibacter marisflavi</name>
    <dbReference type="NCBI Taxonomy" id="655353"/>
    <lineage>
        <taxon>Bacteria</taxon>
        <taxon>Pseudomonadati</taxon>
        <taxon>Pseudomonadota</taxon>
        <taxon>Alphaproteobacteria</taxon>
        <taxon>Hyphomicrobiales</taxon>
        <taxon>Cohaesibacteraceae</taxon>
    </lineage>
</organism>
<comment type="catalytic activity">
    <reaction evidence="1">
        <text>ATP + protein L-histidine = ADP + protein N-phospho-L-histidine.</text>
        <dbReference type="EC" id="2.7.13.3"/>
    </reaction>
</comment>
<dbReference type="SUPFAM" id="SSF47384">
    <property type="entry name" value="Homodimeric domain of signal transducing histidine kinase"/>
    <property type="match status" value="1"/>
</dbReference>
<evidence type="ECO:0000256" key="3">
    <source>
        <dbReference type="ARBA" id="ARBA00022553"/>
    </source>
</evidence>
<dbReference type="Pfam" id="PF00512">
    <property type="entry name" value="HisKA"/>
    <property type="match status" value="1"/>
</dbReference>
<keyword evidence="9" id="KW-0175">Coiled coil</keyword>
<dbReference type="GO" id="GO:0005524">
    <property type="term" value="F:ATP binding"/>
    <property type="evidence" value="ECO:0007669"/>
    <property type="project" value="UniProtKB-KW"/>
</dbReference>
<dbReference type="Proteomes" id="UP000199236">
    <property type="component" value="Unassembled WGS sequence"/>
</dbReference>
<dbReference type="Gene3D" id="1.10.287.130">
    <property type="match status" value="1"/>
</dbReference>
<evidence type="ECO:0000256" key="9">
    <source>
        <dbReference type="SAM" id="Coils"/>
    </source>
</evidence>
<dbReference type="SMART" id="SM00388">
    <property type="entry name" value="HisKA"/>
    <property type="match status" value="1"/>
</dbReference>
<dbReference type="OrthoDB" id="226486at2"/>
<protein>
    <recommendedName>
        <fullName evidence="2">histidine kinase</fullName>
        <ecNumber evidence="2">2.7.13.3</ecNumber>
    </recommendedName>
</protein>
<feature type="coiled-coil region" evidence="9">
    <location>
        <begin position="323"/>
        <end position="357"/>
    </location>
</feature>
<feature type="domain" description="Histidine kinase" evidence="10">
    <location>
        <begin position="373"/>
        <end position="592"/>
    </location>
</feature>
<evidence type="ECO:0000256" key="2">
    <source>
        <dbReference type="ARBA" id="ARBA00012438"/>
    </source>
</evidence>
<dbReference type="CDD" id="cd00082">
    <property type="entry name" value="HisKA"/>
    <property type="match status" value="1"/>
</dbReference>
<dbReference type="Gene3D" id="3.40.190.10">
    <property type="entry name" value="Periplasmic binding protein-like II"/>
    <property type="match status" value="1"/>
</dbReference>
<dbReference type="EMBL" id="FOVR01000001">
    <property type="protein sequence ID" value="SFN48091.1"/>
    <property type="molecule type" value="Genomic_DNA"/>
</dbReference>
<dbReference type="InterPro" id="IPR003594">
    <property type="entry name" value="HATPase_dom"/>
</dbReference>
<evidence type="ECO:0000259" key="10">
    <source>
        <dbReference type="PROSITE" id="PS50109"/>
    </source>
</evidence>
<evidence type="ECO:0000313" key="12">
    <source>
        <dbReference type="Proteomes" id="UP000199236"/>
    </source>
</evidence>
<dbReference type="InterPro" id="IPR036097">
    <property type="entry name" value="HisK_dim/P_sf"/>
</dbReference>
<keyword evidence="3" id="KW-0597">Phosphoprotein</keyword>
<keyword evidence="8" id="KW-0902">Two-component regulatory system</keyword>
<evidence type="ECO:0000313" key="11">
    <source>
        <dbReference type="EMBL" id="SFN48091.1"/>
    </source>
</evidence>
<dbReference type="PRINTS" id="PR00344">
    <property type="entry name" value="BCTRLSENSOR"/>
</dbReference>
<evidence type="ECO:0000256" key="7">
    <source>
        <dbReference type="ARBA" id="ARBA00022840"/>
    </source>
</evidence>
<dbReference type="RefSeq" id="WP_090067669.1">
    <property type="nucleotide sequence ID" value="NZ_FOVR01000001.1"/>
</dbReference>
<dbReference type="SUPFAM" id="SSF53850">
    <property type="entry name" value="Periplasmic binding protein-like II"/>
    <property type="match status" value="1"/>
</dbReference>
<gene>
    <name evidence="11" type="ORF">SAMN04488056_10145</name>
</gene>
<dbReference type="Pfam" id="PF12974">
    <property type="entry name" value="Phosphonate-bd"/>
    <property type="match status" value="1"/>
</dbReference>
<keyword evidence="6 11" id="KW-0418">Kinase</keyword>
<dbReference type="PANTHER" id="PTHR43065:SF46">
    <property type="entry name" value="C4-DICARBOXYLATE TRANSPORT SENSOR PROTEIN DCTB"/>
    <property type="match status" value="1"/>
</dbReference>
<evidence type="ECO:0000256" key="8">
    <source>
        <dbReference type="ARBA" id="ARBA00023012"/>
    </source>
</evidence>
<keyword evidence="4" id="KW-0808">Transferase</keyword>
<name>A0A1I4ZCU2_9HYPH</name>
<dbReference type="PROSITE" id="PS50109">
    <property type="entry name" value="HIS_KIN"/>
    <property type="match status" value="1"/>
</dbReference>
<evidence type="ECO:0000256" key="6">
    <source>
        <dbReference type="ARBA" id="ARBA00022777"/>
    </source>
</evidence>
<sequence>MKSYFSRPIRLFALLMISLVCWIHPALAETVKRIGVLDYLGAKHSLTHWAQTADSLSAAFPDVRFELVALDIDGLDAALNAGELDFVLTNPGNYAELEFRHHISRIATAEEDQPVASTLVTADGFESMEDLVGKKLAVMTTEAFGGFQVIWAEMHKQDPTLPRRVELVQTGYPMQNVAEAVLDGKADAAVMRTCTLELLQKQNPARYGALRGFALRHDMPTDCAISSPIYPNWPFAKTPKTDAAFAKQVAVTLLSIQEGNLWTVPLDYQSVHDVLRQLQIGPYARTGPISLSDFIEDYRDWLIILAGALIFWAIYSVRIESLVRKRTRDLKKTNEKLKQEMAERKRAEEADRQHQRELEHVARLSILGEMASSIAHELNQPLAAISNYAQGCLLRIKADRFSSADMELASTEIAQQAQRAAEVVKRIRAFVRKKESKPVTITVPELIADCAAVYAASANRAGVRVILDLAPGLPALRVDPIQIQQVVLNLVQNAIDAMNEEAAERREAILTVREKEEGGRGILLSVRDFGHGMDEEDLGHFAEAFYTTKTEGIGLGLALSRSIVEAHGGSMRAFSPSNGPGLEVAIWLPAGETE</sequence>
<dbReference type="Gene3D" id="3.30.565.10">
    <property type="entry name" value="Histidine kinase-like ATPase, C-terminal domain"/>
    <property type="match status" value="1"/>
</dbReference>
<dbReference type="InterPro" id="IPR003661">
    <property type="entry name" value="HisK_dim/P_dom"/>
</dbReference>
<reference evidence="11 12" key="1">
    <citation type="submission" date="2016-10" db="EMBL/GenBank/DDBJ databases">
        <authorList>
            <person name="de Groot N.N."/>
        </authorList>
    </citation>
    <scope>NUCLEOTIDE SEQUENCE [LARGE SCALE GENOMIC DNA]</scope>
    <source>
        <strain evidence="11 12">CGMCC 1.9157</strain>
    </source>
</reference>
<keyword evidence="7" id="KW-0067">ATP-binding</keyword>
<dbReference type="InterPro" id="IPR005467">
    <property type="entry name" value="His_kinase_dom"/>
</dbReference>
<dbReference type="SMART" id="SM00387">
    <property type="entry name" value="HATPase_c"/>
    <property type="match status" value="1"/>
</dbReference>
<accession>A0A1I4ZCU2</accession>
<keyword evidence="5" id="KW-0547">Nucleotide-binding</keyword>
<dbReference type="InterPro" id="IPR004358">
    <property type="entry name" value="Sig_transdc_His_kin-like_C"/>
</dbReference>
<dbReference type="GO" id="GO:0000155">
    <property type="term" value="F:phosphorelay sensor kinase activity"/>
    <property type="evidence" value="ECO:0007669"/>
    <property type="project" value="InterPro"/>
</dbReference>
<dbReference type="STRING" id="655353.SAMN04488056_10145"/>
<dbReference type="InterPro" id="IPR036890">
    <property type="entry name" value="HATPase_C_sf"/>
</dbReference>
<evidence type="ECO:0000256" key="1">
    <source>
        <dbReference type="ARBA" id="ARBA00000085"/>
    </source>
</evidence>
<keyword evidence="12" id="KW-1185">Reference proteome</keyword>
<dbReference type="EC" id="2.7.13.3" evidence="2"/>
<dbReference type="AlphaFoldDB" id="A0A1I4ZCU2"/>
<dbReference type="SUPFAM" id="SSF55874">
    <property type="entry name" value="ATPase domain of HSP90 chaperone/DNA topoisomerase II/histidine kinase"/>
    <property type="match status" value="1"/>
</dbReference>
<evidence type="ECO:0000256" key="5">
    <source>
        <dbReference type="ARBA" id="ARBA00022741"/>
    </source>
</evidence>
<evidence type="ECO:0000256" key="4">
    <source>
        <dbReference type="ARBA" id="ARBA00022679"/>
    </source>
</evidence>